<dbReference type="AlphaFoldDB" id="A0A8R1E701"/>
<organism evidence="1 2">
    <name type="scientific">Caenorhabditis japonica</name>
    <dbReference type="NCBI Taxonomy" id="281687"/>
    <lineage>
        <taxon>Eukaryota</taxon>
        <taxon>Metazoa</taxon>
        <taxon>Ecdysozoa</taxon>
        <taxon>Nematoda</taxon>
        <taxon>Chromadorea</taxon>
        <taxon>Rhabditida</taxon>
        <taxon>Rhabditina</taxon>
        <taxon>Rhabditomorpha</taxon>
        <taxon>Rhabditoidea</taxon>
        <taxon>Rhabditidae</taxon>
        <taxon>Peloderinae</taxon>
        <taxon>Caenorhabditis</taxon>
    </lineage>
</organism>
<sequence length="95" mass="11521">MAPGIIMVIPRPGGGRRRRLVDRINDGSSGERRRTQWCEESYKRVFITMLRENDRNYYCYTWYKALQIRSNRTVNCACVWNEIQRNKEERRLCEM</sequence>
<protein>
    <submittedName>
        <fullName evidence="1">Uncharacterized protein</fullName>
    </submittedName>
</protein>
<accession>A0A8R1E701</accession>
<proteinExistence type="predicted"/>
<reference evidence="2" key="1">
    <citation type="submission" date="2010-08" db="EMBL/GenBank/DDBJ databases">
        <authorList>
            <consortium name="Caenorhabditis japonica Sequencing Consortium"/>
            <person name="Wilson R.K."/>
        </authorList>
    </citation>
    <scope>NUCLEOTIDE SEQUENCE [LARGE SCALE GENOMIC DNA]</scope>
    <source>
        <strain evidence="2">DF5081</strain>
    </source>
</reference>
<reference evidence="1" key="2">
    <citation type="submission" date="2022-06" db="UniProtKB">
        <authorList>
            <consortium name="EnsemblMetazoa"/>
        </authorList>
    </citation>
    <scope>IDENTIFICATION</scope>
    <source>
        <strain evidence="1">DF5081</strain>
    </source>
</reference>
<evidence type="ECO:0000313" key="1">
    <source>
        <dbReference type="EnsemblMetazoa" id="CJA24511.1"/>
    </source>
</evidence>
<dbReference type="EnsemblMetazoa" id="CJA24511.1">
    <property type="protein sequence ID" value="CJA24511.1"/>
    <property type="gene ID" value="WBGene00180083"/>
</dbReference>
<name>A0A8R1E701_CAEJA</name>
<keyword evidence="2" id="KW-1185">Reference proteome</keyword>
<dbReference type="Proteomes" id="UP000005237">
    <property type="component" value="Unassembled WGS sequence"/>
</dbReference>
<evidence type="ECO:0000313" key="2">
    <source>
        <dbReference type="Proteomes" id="UP000005237"/>
    </source>
</evidence>